<comment type="caution">
    <text evidence="1">The sequence shown here is derived from an EMBL/GenBank/DDBJ whole genome shotgun (WGS) entry which is preliminary data.</text>
</comment>
<keyword evidence="2" id="KW-1185">Reference proteome</keyword>
<accession>A0A920BRN8</accession>
<evidence type="ECO:0000313" key="1">
    <source>
        <dbReference type="EMBL" id="GIM98293.1"/>
    </source>
</evidence>
<dbReference type="Proteomes" id="UP000677082">
    <property type="component" value="Unassembled WGS sequence"/>
</dbReference>
<gene>
    <name evidence="1" type="ORF">Ato02nite_100860</name>
</gene>
<dbReference type="EMBL" id="BOQN01000215">
    <property type="protein sequence ID" value="GIM98293.1"/>
    <property type="molecule type" value="Genomic_DNA"/>
</dbReference>
<reference evidence="1 2" key="1">
    <citation type="submission" date="2021-03" db="EMBL/GenBank/DDBJ databases">
        <title>Whole genome shotgun sequence of Actinoplanes toevensis NBRC 105298.</title>
        <authorList>
            <person name="Komaki H."/>
            <person name="Tamura T."/>
        </authorList>
    </citation>
    <scope>NUCLEOTIDE SEQUENCE [LARGE SCALE GENOMIC DNA]</scope>
    <source>
        <strain evidence="1 2">NBRC 105298</strain>
    </source>
</reference>
<evidence type="ECO:0000313" key="2">
    <source>
        <dbReference type="Proteomes" id="UP000677082"/>
    </source>
</evidence>
<sequence>MLAVDVLVDSGSCVKLADLTVVRAAGGPALGIVIVLQAAIGDAG</sequence>
<proteinExistence type="predicted"/>
<organism evidence="1 2">
    <name type="scientific">Paractinoplanes toevensis</name>
    <dbReference type="NCBI Taxonomy" id="571911"/>
    <lineage>
        <taxon>Bacteria</taxon>
        <taxon>Bacillati</taxon>
        <taxon>Actinomycetota</taxon>
        <taxon>Actinomycetes</taxon>
        <taxon>Micromonosporales</taxon>
        <taxon>Micromonosporaceae</taxon>
        <taxon>Paractinoplanes</taxon>
    </lineage>
</organism>
<name>A0A920BRN8_9ACTN</name>
<dbReference type="AlphaFoldDB" id="A0A920BRN8"/>
<protein>
    <submittedName>
        <fullName evidence="1">Uncharacterized protein</fullName>
    </submittedName>
</protein>